<dbReference type="Pfam" id="PF00583">
    <property type="entry name" value="Acetyltransf_1"/>
    <property type="match status" value="1"/>
</dbReference>
<dbReference type="EC" id="2.3.1.4" evidence="3"/>
<dbReference type="SUPFAM" id="SSF55729">
    <property type="entry name" value="Acyl-CoA N-acyltransferases (Nat)"/>
    <property type="match status" value="1"/>
</dbReference>
<feature type="compositionally biased region" description="Polar residues" evidence="9">
    <location>
        <begin position="1015"/>
        <end position="1029"/>
    </location>
</feature>
<dbReference type="Gene3D" id="1.20.1270.60">
    <property type="entry name" value="Arfaptin homology (AH) domain/BAR domain"/>
    <property type="match status" value="2"/>
</dbReference>
<dbReference type="GO" id="GO:0007165">
    <property type="term" value="P:signal transduction"/>
    <property type="evidence" value="ECO:0007669"/>
    <property type="project" value="InterPro"/>
</dbReference>
<feature type="region of interest" description="Disordered" evidence="9">
    <location>
        <begin position="1059"/>
        <end position="1100"/>
    </location>
</feature>
<comment type="similarity">
    <text evidence="2">Belongs to the acetyltransferase family. GNA1 subfamily.</text>
</comment>
<proteinExistence type="inferred from homology"/>
<dbReference type="InterPro" id="IPR016181">
    <property type="entry name" value="Acyl_CoA_acyltransferase"/>
</dbReference>
<keyword evidence="4" id="KW-0808">Transferase</keyword>
<feature type="compositionally biased region" description="Polar residues" evidence="9">
    <location>
        <begin position="689"/>
        <end position="698"/>
    </location>
</feature>
<dbReference type="Proteomes" id="UP000322225">
    <property type="component" value="Chromosome 10"/>
</dbReference>
<feature type="compositionally biased region" description="Low complexity" evidence="9">
    <location>
        <begin position="736"/>
        <end position="745"/>
    </location>
</feature>
<dbReference type="RefSeq" id="XP_031862345.1">
    <property type="nucleotide sequence ID" value="XM_032003487.1"/>
</dbReference>
<sequence>MAYAYPSVDPSASTTSLGGGGGSGGGYHTPHYRDISRKSSDGLFDMLREFKHKIHEDENYISFFQERIRVEEQYIESLTRLYDRTVAIDTLHDDAGPRKNAKPTARRAWQEVRDYTQREIQSREALVGALKEDVVRELVKLKEEQTRIRFALKDNLKLANEMYEDHARNQLPKLKKAYYQKCQALEDHKRQEHAIAMQAKLLSSPSPPPGGTPLHDHPFAIPTGPSYTSPPTANAPLPPSSNPSFPQGLTETTSFTPSHSQSSSMAFSPSQREEKKHGNRLRASSASGNDSKPKDVLNDIAAQSKKGFSAFMQKLGGDRDKEGHDFHGLVTSESDSNLQRRGTATNSNAKALGTMRGVRIKREADEADKAYRLGVFHLESLRLRREKLQVSAVTSLENFNDELSLKMRHSLESYIDTMHGTAATNAQATEVARVAIEGINLEQDIMLFRNRIRSINPVSSAPVPYENFYVGPCRSLIFGVSLTDYDFARGEGSDHGRPPTIVEKCIAAIDEKGLDSEGIYRVSGRHAGVQKMIQGIELDEEKFAFDERDDVFSIGNVLKQYLRELPEPVFPLPHPERVKHTENRESHISNNFSALRARLRRLPPIHQTTFQAIIEHLGRVQQHSGINKMGAKNLAVVFNSVLFGQDQLPLDGNILTMHQEKDTVLEDLITFSDLLFGIDSPIQAQSVLPPGSTLSRSGVISEHPVVDVPQPGSSRTKIKIYQSGETETPKDTPKGSPSASSLSSLGHETVGPRNGNTNTEESQPIATFTPDKELDLLFDARLIPPVLRRALPEDLHVRPLSLTDLLRGHFELLSDLRQSPALAPSVYNAIFAHLKSCPGTYYIVVVVHKETDRLVASGTLVVERKHINGGGASGHLEDIVVSEKMQGRGLGQKLVIGLRDLAVGLGCYKVILDCKEPKIPFYEKCGFHKRSAGMAYYVSGEGARSDSNNTLVNPSTRSSVLAPLEIGSPGDPASTPTISQTAATLVTSPLNQGGEAGLTVPSDSTRNGEAEDDYSPSSPKTFTSASSDTGAPVTYRFPTNADETVHPAWAAEGLGNSALSATPIGGGEGIEVSEEMRERSGTPLPPGAAPPILGAEPERI</sequence>
<evidence type="ECO:0000256" key="1">
    <source>
        <dbReference type="ARBA" id="ARBA00004832"/>
    </source>
</evidence>
<dbReference type="Gene3D" id="1.10.555.10">
    <property type="entry name" value="Rho GTPase activation protein"/>
    <property type="match status" value="1"/>
</dbReference>
<dbReference type="EMBL" id="CP144060">
    <property type="protein sequence ID" value="WWD21112.1"/>
    <property type="molecule type" value="Genomic_DNA"/>
</dbReference>
<keyword evidence="11" id="KW-1185">Reference proteome</keyword>
<dbReference type="InterPro" id="IPR000182">
    <property type="entry name" value="GNAT_dom"/>
</dbReference>
<protein>
    <recommendedName>
        <fullName evidence="3">glucosamine-phosphate N-acetyltransferase</fullName>
        <ecNumber evidence="3">2.3.1.4</ecNumber>
    </recommendedName>
    <alternativeName>
        <fullName evidence="6">Phosphoglucosamine acetylase</fullName>
    </alternativeName>
    <alternativeName>
        <fullName evidence="7">Phosphoglucosamine transacetylase</fullName>
    </alternativeName>
</protein>
<dbReference type="InterPro" id="IPR039143">
    <property type="entry name" value="GNPNAT1-like"/>
</dbReference>
<dbReference type="FunFam" id="3.40.630.30:FF:000105">
    <property type="entry name" value="Glucosamine 6-phosphate N-acetyltransferase"/>
    <property type="match status" value="1"/>
</dbReference>
<dbReference type="AlphaFoldDB" id="A0A5M6C2N7"/>
<feature type="compositionally biased region" description="Low complexity" evidence="9">
    <location>
        <begin position="1090"/>
        <end position="1100"/>
    </location>
</feature>
<evidence type="ECO:0000256" key="4">
    <source>
        <dbReference type="ARBA" id="ARBA00022679"/>
    </source>
</evidence>
<dbReference type="Gene3D" id="3.40.630.30">
    <property type="match status" value="1"/>
</dbReference>
<evidence type="ECO:0000256" key="5">
    <source>
        <dbReference type="ARBA" id="ARBA00023315"/>
    </source>
</evidence>
<evidence type="ECO:0000256" key="8">
    <source>
        <dbReference type="ARBA" id="ARBA00048964"/>
    </source>
</evidence>
<comment type="catalytic activity">
    <reaction evidence="8">
        <text>D-glucosamine 6-phosphate + acetyl-CoA = N-acetyl-D-glucosamine 6-phosphate + CoA + H(+)</text>
        <dbReference type="Rhea" id="RHEA:10292"/>
        <dbReference type="ChEBI" id="CHEBI:15378"/>
        <dbReference type="ChEBI" id="CHEBI:57287"/>
        <dbReference type="ChEBI" id="CHEBI:57288"/>
        <dbReference type="ChEBI" id="CHEBI:57513"/>
        <dbReference type="ChEBI" id="CHEBI:58725"/>
        <dbReference type="EC" id="2.3.1.4"/>
    </reaction>
</comment>
<evidence type="ECO:0000256" key="3">
    <source>
        <dbReference type="ARBA" id="ARBA00012703"/>
    </source>
</evidence>
<name>A0A5M6C2N7_9TREE</name>
<organism evidence="10 11">
    <name type="scientific">Kwoniella shandongensis</name>
    <dbReference type="NCBI Taxonomy" id="1734106"/>
    <lineage>
        <taxon>Eukaryota</taxon>
        <taxon>Fungi</taxon>
        <taxon>Dikarya</taxon>
        <taxon>Basidiomycota</taxon>
        <taxon>Agaricomycotina</taxon>
        <taxon>Tremellomycetes</taxon>
        <taxon>Tremellales</taxon>
        <taxon>Cryptococcaceae</taxon>
        <taxon>Kwoniella</taxon>
    </lineage>
</organism>
<feature type="compositionally biased region" description="Gly residues" evidence="9">
    <location>
        <begin position="17"/>
        <end position="27"/>
    </location>
</feature>
<dbReference type="PROSITE" id="PS50238">
    <property type="entry name" value="RHOGAP"/>
    <property type="match status" value="1"/>
</dbReference>
<feature type="compositionally biased region" description="Polar residues" evidence="9">
    <location>
        <begin position="754"/>
        <end position="764"/>
    </location>
</feature>
<comment type="pathway">
    <text evidence="1">Nucleotide-sugar biosynthesis; UDP-N-acetyl-alpha-D-glucosamine biosynthesis; N-acetyl-alpha-D-glucosamine 1-phosphate from alpha-D-glucosamine 6-phosphate (route I): step 1/2.</text>
</comment>
<reference evidence="10" key="1">
    <citation type="submission" date="2017-08" db="EMBL/GenBank/DDBJ databases">
        <authorList>
            <person name="Cuomo C."/>
            <person name="Billmyre B."/>
            <person name="Heitman J."/>
        </authorList>
    </citation>
    <scope>NUCLEOTIDE SEQUENCE</scope>
    <source>
        <strain evidence="10">CBS 12478</strain>
    </source>
</reference>
<dbReference type="KEGG" id="ksn:43587610"/>
<dbReference type="SUPFAM" id="SSF103657">
    <property type="entry name" value="BAR/IMD domain-like"/>
    <property type="match status" value="1"/>
</dbReference>
<evidence type="ECO:0000313" key="10">
    <source>
        <dbReference type="EMBL" id="WWD21112.1"/>
    </source>
</evidence>
<feature type="region of interest" description="Disordered" evidence="9">
    <location>
        <begin position="989"/>
        <end position="1038"/>
    </location>
</feature>
<dbReference type="InterPro" id="IPR008936">
    <property type="entry name" value="Rho_GTPase_activation_prot"/>
</dbReference>
<dbReference type="GO" id="GO:0004343">
    <property type="term" value="F:glucosamine 6-phosphate N-acetyltransferase activity"/>
    <property type="evidence" value="ECO:0007669"/>
    <property type="project" value="UniProtKB-EC"/>
</dbReference>
<feature type="region of interest" description="Disordered" evidence="9">
    <location>
        <begin position="201"/>
        <end position="295"/>
    </location>
</feature>
<evidence type="ECO:0000256" key="7">
    <source>
        <dbReference type="ARBA" id="ARBA00030832"/>
    </source>
</evidence>
<dbReference type="InterPro" id="IPR027267">
    <property type="entry name" value="AH/BAR_dom_sf"/>
</dbReference>
<evidence type="ECO:0000313" key="11">
    <source>
        <dbReference type="Proteomes" id="UP000322225"/>
    </source>
</evidence>
<dbReference type="SUPFAM" id="SSF48350">
    <property type="entry name" value="GTPase activation domain, GAP"/>
    <property type="match status" value="1"/>
</dbReference>
<feature type="region of interest" description="Disordered" evidence="9">
    <location>
        <begin position="1"/>
        <end position="32"/>
    </location>
</feature>
<feature type="region of interest" description="Disordered" evidence="9">
    <location>
        <begin position="689"/>
        <end position="764"/>
    </location>
</feature>
<dbReference type="GeneID" id="43587610"/>
<evidence type="ECO:0000256" key="6">
    <source>
        <dbReference type="ARBA" id="ARBA00030011"/>
    </source>
</evidence>
<dbReference type="PANTHER" id="PTHR13355">
    <property type="entry name" value="GLUCOSAMINE 6-PHOSPHATE N-ACETYLTRANSFERASE"/>
    <property type="match status" value="1"/>
</dbReference>
<dbReference type="PANTHER" id="PTHR13355:SF11">
    <property type="entry name" value="GLUCOSAMINE 6-PHOSPHATE N-ACETYLTRANSFERASE"/>
    <property type="match status" value="1"/>
</dbReference>
<feature type="compositionally biased region" description="Low complexity" evidence="9">
    <location>
        <begin position="242"/>
        <end position="270"/>
    </location>
</feature>
<evidence type="ECO:0000256" key="2">
    <source>
        <dbReference type="ARBA" id="ARBA00006048"/>
    </source>
</evidence>
<reference evidence="10" key="2">
    <citation type="submission" date="2024-01" db="EMBL/GenBank/DDBJ databases">
        <title>Comparative genomics of Cryptococcus and Kwoniella reveals pathogenesis evolution and contrasting modes of karyotype evolution via chromosome fusion or intercentromeric recombination.</title>
        <authorList>
            <person name="Coelho M.A."/>
            <person name="David-Palma M."/>
            <person name="Shea T."/>
            <person name="Bowers K."/>
            <person name="McGinley-Smith S."/>
            <person name="Mohammad A.W."/>
            <person name="Gnirke A."/>
            <person name="Yurkov A.M."/>
            <person name="Nowrousian M."/>
            <person name="Sun S."/>
            <person name="Cuomo C.A."/>
            <person name="Heitman J."/>
        </authorList>
    </citation>
    <scope>NUCLEOTIDE SEQUENCE</scope>
    <source>
        <strain evidence="10">CBS 12478</strain>
    </source>
</reference>
<keyword evidence="5" id="KW-0012">Acyltransferase</keyword>
<dbReference type="PROSITE" id="PS51186">
    <property type="entry name" value="GNAT"/>
    <property type="match status" value="1"/>
</dbReference>
<dbReference type="Pfam" id="PF00620">
    <property type="entry name" value="RhoGAP"/>
    <property type="match status" value="1"/>
</dbReference>
<dbReference type="SMART" id="SM00324">
    <property type="entry name" value="RhoGAP"/>
    <property type="match status" value="1"/>
</dbReference>
<evidence type="ECO:0000256" key="9">
    <source>
        <dbReference type="SAM" id="MobiDB-lite"/>
    </source>
</evidence>
<accession>A0A5M6C2N7</accession>
<dbReference type="CDD" id="cd04301">
    <property type="entry name" value="NAT_SF"/>
    <property type="match status" value="1"/>
</dbReference>
<gene>
    <name evidence="10" type="ORF">CI109_105593</name>
</gene>
<dbReference type="InterPro" id="IPR000198">
    <property type="entry name" value="RhoGAP_dom"/>
</dbReference>
<dbReference type="OrthoDB" id="79452at2759"/>